<sequence>MAERALLDWLSDASPERIAAFVEELDDKEITEWPHDWRTCARSSQLPPQSDWRVWLVMAGRGFGKTRLGAEWVRAVAEADPEARIALVGSSLHEARSVMVEGESGLLSIGAPWRRPSYESSVRRLTWPNGAQAFLYSAGEPEAFRGPQHSHACQPDPERDERQRGFGHDRYDWWRWPCLACETIPRLRRRLGRCGLSVPLPPVRSSDRATALRAGQMVDGGS</sequence>
<protein>
    <recommendedName>
        <fullName evidence="4">Terminase family protein</fullName>
    </recommendedName>
</protein>
<dbReference type="Proteomes" id="UP000538566">
    <property type="component" value="Unassembled WGS sequence"/>
</dbReference>
<feature type="region of interest" description="Disordered" evidence="1">
    <location>
        <begin position="145"/>
        <end position="164"/>
    </location>
</feature>
<accession>A0A7W7ES25</accession>
<reference evidence="2 3" key="1">
    <citation type="submission" date="2020-08" db="EMBL/GenBank/DDBJ databases">
        <title>Genomic Encyclopedia of Type Strains, Phase IV (KMG-IV): sequencing the most valuable type-strain genomes for metagenomic binning, comparative biology and taxonomic classification.</title>
        <authorList>
            <person name="Goeker M."/>
        </authorList>
    </citation>
    <scope>NUCLEOTIDE SEQUENCE [LARGE SCALE GENOMIC DNA]</scope>
    <source>
        <strain evidence="2 3">DSM 17507</strain>
    </source>
</reference>
<gene>
    <name evidence="2" type="ORF">GGR37_000008</name>
</gene>
<evidence type="ECO:0000313" key="3">
    <source>
        <dbReference type="Proteomes" id="UP000538566"/>
    </source>
</evidence>
<comment type="caution">
    <text evidence="2">The sequence shown here is derived from an EMBL/GenBank/DDBJ whole genome shotgun (WGS) entry which is preliminary data.</text>
</comment>
<dbReference type="AlphaFoldDB" id="A0A7W7ES25"/>
<evidence type="ECO:0000313" key="2">
    <source>
        <dbReference type="EMBL" id="MBB4611762.1"/>
    </source>
</evidence>
<dbReference type="Pfam" id="PF03237">
    <property type="entry name" value="Terminase_6N"/>
    <property type="match status" value="1"/>
</dbReference>
<organism evidence="2 3">
    <name type="scientific">Novosphingobium taihuense</name>
    <dbReference type="NCBI Taxonomy" id="260085"/>
    <lineage>
        <taxon>Bacteria</taxon>
        <taxon>Pseudomonadati</taxon>
        <taxon>Pseudomonadota</taxon>
        <taxon>Alphaproteobacteria</taxon>
        <taxon>Sphingomonadales</taxon>
        <taxon>Sphingomonadaceae</taxon>
        <taxon>Novosphingobium</taxon>
    </lineage>
</organism>
<dbReference type="RefSeq" id="WP_338112172.1">
    <property type="nucleotide sequence ID" value="NZ_JACHOA010000001.1"/>
</dbReference>
<dbReference type="EMBL" id="JACHOA010000001">
    <property type="protein sequence ID" value="MBB4611762.1"/>
    <property type="molecule type" value="Genomic_DNA"/>
</dbReference>
<evidence type="ECO:0008006" key="4">
    <source>
        <dbReference type="Google" id="ProtNLM"/>
    </source>
</evidence>
<proteinExistence type="predicted"/>
<name>A0A7W7ES25_9SPHN</name>
<evidence type="ECO:0000256" key="1">
    <source>
        <dbReference type="SAM" id="MobiDB-lite"/>
    </source>
</evidence>
<keyword evidence="3" id="KW-1185">Reference proteome</keyword>